<protein>
    <recommendedName>
        <fullName evidence="6">Probable succinyl-diaminopimelate desuccinylase</fullName>
        <ecNumber evidence="5">3.5.1.18</ecNumber>
    </recommendedName>
</protein>
<dbReference type="NCBIfam" id="TIGR01910">
    <property type="entry name" value="DapE-ArgE"/>
    <property type="match status" value="1"/>
</dbReference>
<reference evidence="13" key="1">
    <citation type="submission" date="2020-10" db="EMBL/GenBank/DDBJ databases">
        <authorList>
            <person name="Gilroy R."/>
        </authorList>
    </citation>
    <scope>NUCLEOTIDE SEQUENCE</scope>
    <source>
        <strain evidence="13">11300</strain>
    </source>
</reference>
<dbReference type="PROSITE" id="PS00758">
    <property type="entry name" value="ARGE_DAPE_CPG2_1"/>
    <property type="match status" value="1"/>
</dbReference>
<keyword evidence="10" id="KW-0170">Cobalt</keyword>
<evidence type="ECO:0000256" key="9">
    <source>
        <dbReference type="ARBA" id="ARBA00022833"/>
    </source>
</evidence>
<evidence type="ECO:0000256" key="5">
    <source>
        <dbReference type="ARBA" id="ARBA00011921"/>
    </source>
</evidence>
<dbReference type="InterPro" id="IPR011650">
    <property type="entry name" value="Peptidase_M20_dimer"/>
</dbReference>
<dbReference type="InterPro" id="IPR001261">
    <property type="entry name" value="ArgE/DapE_CS"/>
</dbReference>
<dbReference type="GO" id="GO:0009014">
    <property type="term" value="F:succinyl-diaminopimelate desuccinylase activity"/>
    <property type="evidence" value="ECO:0007669"/>
    <property type="project" value="UniProtKB-EC"/>
</dbReference>
<dbReference type="EC" id="3.5.1.18" evidence="5"/>
<proteinExistence type="inferred from homology"/>
<feature type="domain" description="Peptidase M20 dimerisation" evidence="12">
    <location>
        <begin position="192"/>
        <end position="301"/>
    </location>
</feature>
<gene>
    <name evidence="13" type="ORF">IAD16_04645</name>
</gene>
<dbReference type="PANTHER" id="PTHR43808">
    <property type="entry name" value="ACETYLORNITHINE DEACETYLASE"/>
    <property type="match status" value="1"/>
</dbReference>
<evidence type="ECO:0000256" key="2">
    <source>
        <dbReference type="ARBA" id="ARBA00001947"/>
    </source>
</evidence>
<dbReference type="Gene3D" id="3.30.70.360">
    <property type="match status" value="1"/>
</dbReference>
<evidence type="ECO:0000313" key="14">
    <source>
        <dbReference type="Proteomes" id="UP000824091"/>
    </source>
</evidence>
<comment type="cofactor">
    <cofactor evidence="1">
        <name>Co(2+)</name>
        <dbReference type="ChEBI" id="CHEBI:48828"/>
    </cofactor>
</comment>
<reference evidence="13" key="2">
    <citation type="journal article" date="2021" name="PeerJ">
        <title>Extensive microbial diversity within the chicken gut microbiome revealed by metagenomics and culture.</title>
        <authorList>
            <person name="Gilroy R."/>
            <person name="Ravi A."/>
            <person name="Getino M."/>
            <person name="Pursley I."/>
            <person name="Horton D.L."/>
            <person name="Alikhan N.F."/>
            <person name="Baker D."/>
            <person name="Gharbi K."/>
            <person name="Hall N."/>
            <person name="Watson M."/>
            <person name="Adriaenssens E.M."/>
            <person name="Foster-Nyarko E."/>
            <person name="Jarju S."/>
            <person name="Secka A."/>
            <person name="Antonio M."/>
            <person name="Oren A."/>
            <person name="Chaudhuri R.R."/>
            <person name="La Ragione R."/>
            <person name="Hildebrand F."/>
            <person name="Pallen M.J."/>
        </authorList>
    </citation>
    <scope>NUCLEOTIDE SEQUENCE</scope>
    <source>
        <strain evidence="13">11300</strain>
    </source>
</reference>
<dbReference type="CDD" id="cd08659">
    <property type="entry name" value="M20_ArgE_DapE-like"/>
    <property type="match status" value="1"/>
</dbReference>
<evidence type="ECO:0000259" key="12">
    <source>
        <dbReference type="Pfam" id="PF07687"/>
    </source>
</evidence>
<dbReference type="InterPro" id="IPR010182">
    <property type="entry name" value="ArgE/DapE"/>
</dbReference>
<name>A0A9D1I445_9FIRM</name>
<evidence type="ECO:0000256" key="10">
    <source>
        <dbReference type="ARBA" id="ARBA00023285"/>
    </source>
</evidence>
<dbReference type="InterPro" id="IPR036264">
    <property type="entry name" value="Bact_exopeptidase_dim_dom"/>
</dbReference>
<keyword evidence="7" id="KW-0479">Metal-binding</keyword>
<dbReference type="InterPro" id="IPR002933">
    <property type="entry name" value="Peptidase_M20"/>
</dbReference>
<dbReference type="Pfam" id="PF01546">
    <property type="entry name" value="Peptidase_M20"/>
    <property type="match status" value="1"/>
</dbReference>
<comment type="pathway">
    <text evidence="3">Amino-acid biosynthesis; L-lysine biosynthesis via DAP pathway; LL-2,6-diaminopimelate from (S)-tetrahydrodipicolinate (succinylase route): step 3/3.</text>
</comment>
<dbReference type="GO" id="GO:0046872">
    <property type="term" value="F:metal ion binding"/>
    <property type="evidence" value="ECO:0007669"/>
    <property type="project" value="UniProtKB-KW"/>
</dbReference>
<dbReference type="EMBL" id="DVMO01000067">
    <property type="protein sequence ID" value="HIU27644.1"/>
    <property type="molecule type" value="Genomic_DNA"/>
</dbReference>
<evidence type="ECO:0000313" key="13">
    <source>
        <dbReference type="EMBL" id="HIU27644.1"/>
    </source>
</evidence>
<accession>A0A9D1I445</accession>
<evidence type="ECO:0000256" key="11">
    <source>
        <dbReference type="ARBA" id="ARBA00051301"/>
    </source>
</evidence>
<organism evidence="13 14">
    <name type="scientific">Candidatus Fimisoma avicola</name>
    <dbReference type="NCBI Taxonomy" id="2840826"/>
    <lineage>
        <taxon>Bacteria</taxon>
        <taxon>Bacillati</taxon>
        <taxon>Bacillota</taxon>
        <taxon>Clostridia</taxon>
        <taxon>Eubacteriales</taxon>
        <taxon>Candidatus Fimisoma</taxon>
    </lineage>
</organism>
<evidence type="ECO:0000256" key="3">
    <source>
        <dbReference type="ARBA" id="ARBA00005130"/>
    </source>
</evidence>
<evidence type="ECO:0000256" key="1">
    <source>
        <dbReference type="ARBA" id="ARBA00001941"/>
    </source>
</evidence>
<dbReference type="AlphaFoldDB" id="A0A9D1I445"/>
<evidence type="ECO:0000256" key="8">
    <source>
        <dbReference type="ARBA" id="ARBA00022801"/>
    </source>
</evidence>
<dbReference type="InterPro" id="IPR050072">
    <property type="entry name" value="Peptidase_M20A"/>
</dbReference>
<dbReference type="SUPFAM" id="SSF53187">
    <property type="entry name" value="Zn-dependent exopeptidases"/>
    <property type="match status" value="1"/>
</dbReference>
<keyword evidence="9" id="KW-0862">Zinc</keyword>
<dbReference type="Gene3D" id="3.40.630.10">
    <property type="entry name" value="Zn peptidases"/>
    <property type="match status" value="2"/>
</dbReference>
<evidence type="ECO:0000256" key="7">
    <source>
        <dbReference type="ARBA" id="ARBA00022723"/>
    </source>
</evidence>
<comment type="cofactor">
    <cofactor evidence="2">
        <name>Zn(2+)</name>
        <dbReference type="ChEBI" id="CHEBI:29105"/>
    </cofactor>
</comment>
<sequence>MEKERRENESKTGKSGLAEDFVTSEELLEWTRAMVAIPSYSGRKDQEVGVGRYIKEIFDREGIECRIAPLKDGRCNVYARLPGKGGGRSLLLNGHMDTVPAYGMEKAYEPWTDENGFLHGRGTSDMKGPLAAMMGAVIALKRSGAILGGDLIFCGVADEEGASLGTVHMLKDGIRADAAIVGEALGPGAIGIAQKGLEWFRFDFEGRTVHGGQYQNGVNAIYKAVDFINAVRSRLEPELVKRELPLVGKSTVNIGVIQGGTQLSTVAGKCSVELDRRFLPGAETYEQCCGELEDIIDRLAETDPDFHCTMHILEESVMEPGYVHAGFFMGDDEEVVKQLKESYREVTEKDAVLVGCPCWTDAGLIYHYGHMPVVIYGPGHMEVCHSDKEYIDPRQITECYRVYTRMAAAFCRQTEKRMAGK</sequence>
<comment type="similarity">
    <text evidence="4">Belongs to the peptidase M20A family.</text>
</comment>
<dbReference type="Proteomes" id="UP000824091">
    <property type="component" value="Unassembled WGS sequence"/>
</dbReference>
<comment type="caution">
    <text evidence="13">The sequence shown here is derived from an EMBL/GenBank/DDBJ whole genome shotgun (WGS) entry which is preliminary data.</text>
</comment>
<dbReference type="SUPFAM" id="SSF55031">
    <property type="entry name" value="Bacterial exopeptidase dimerisation domain"/>
    <property type="match status" value="1"/>
</dbReference>
<keyword evidence="8" id="KW-0378">Hydrolase</keyword>
<evidence type="ECO:0000256" key="4">
    <source>
        <dbReference type="ARBA" id="ARBA00006247"/>
    </source>
</evidence>
<dbReference type="PANTHER" id="PTHR43808:SF25">
    <property type="entry name" value="PEPTIDASE M20 DIMERISATION DOMAIN-CONTAINING PROTEIN"/>
    <property type="match status" value="1"/>
</dbReference>
<comment type="catalytic activity">
    <reaction evidence="11">
        <text>N-succinyl-(2S,6S)-2,6-diaminopimelate + H2O = (2S,6S)-2,6-diaminopimelate + succinate</text>
        <dbReference type="Rhea" id="RHEA:22608"/>
        <dbReference type="ChEBI" id="CHEBI:15377"/>
        <dbReference type="ChEBI" id="CHEBI:30031"/>
        <dbReference type="ChEBI" id="CHEBI:57609"/>
        <dbReference type="ChEBI" id="CHEBI:58087"/>
        <dbReference type="EC" id="3.5.1.18"/>
    </reaction>
</comment>
<evidence type="ECO:0000256" key="6">
    <source>
        <dbReference type="ARBA" id="ARBA00016853"/>
    </source>
</evidence>
<dbReference type="Pfam" id="PF07687">
    <property type="entry name" value="M20_dimer"/>
    <property type="match status" value="1"/>
</dbReference>